<accession>A0A2Z4LQ65</accession>
<dbReference type="Proteomes" id="UP000248536">
    <property type="component" value="Chromosome"/>
</dbReference>
<evidence type="ECO:0000313" key="3">
    <source>
        <dbReference type="Proteomes" id="UP000248536"/>
    </source>
</evidence>
<sequence>MKLLIAFSLLLCSYAITGQKFHTEFEYSDSINKGILIQNSYPKGGLIYTDPNGKEYIYVIFWSCITNKTVSDLQLAIDFPRDSFTIPSSPSTKFHLFLPKEKMTFKKESLFNYGLNLKLFLDENVDKPTELQKTIAPNDSYLLYVVALSNQGVNGVVRAGFELQKQDLIYKINGHKVSCGNIVTKN</sequence>
<keyword evidence="3" id="KW-1185">Reference proteome</keyword>
<name>A0A2Z4LQ65_9FLAO</name>
<dbReference type="RefSeq" id="WP_112377465.1">
    <property type="nucleotide sequence ID" value="NZ_CP030104.1"/>
</dbReference>
<reference evidence="2 3" key="1">
    <citation type="submission" date="2018-06" db="EMBL/GenBank/DDBJ databases">
        <title>Spongiibacterium sp. HME9304 Genome sequencing and assembly.</title>
        <authorList>
            <person name="Kang H."/>
            <person name="Kim H."/>
            <person name="Joh K."/>
        </authorList>
    </citation>
    <scope>NUCLEOTIDE SEQUENCE [LARGE SCALE GENOMIC DNA]</scope>
    <source>
        <strain evidence="2 3">HME9304</strain>
    </source>
</reference>
<dbReference type="EMBL" id="CP030104">
    <property type="protein sequence ID" value="AWX43946.1"/>
    <property type="molecule type" value="Genomic_DNA"/>
</dbReference>
<organism evidence="2 3">
    <name type="scientific">Flagellimonas maritima</name>
    <dbReference type="NCBI Taxonomy" id="1383885"/>
    <lineage>
        <taxon>Bacteria</taxon>
        <taxon>Pseudomonadati</taxon>
        <taxon>Bacteroidota</taxon>
        <taxon>Flavobacteriia</taxon>
        <taxon>Flavobacteriales</taxon>
        <taxon>Flavobacteriaceae</taxon>
        <taxon>Flagellimonas</taxon>
    </lineage>
</organism>
<proteinExistence type="predicted"/>
<dbReference type="OrthoDB" id="1179861at2"/>
<dbReference type="KEGG" id="spon:HME9304_00944"/>
<gene>
    <name evidence="2" type="ORF">HME9304_00944</name>
</gene>
<feature type="chain" id="PRO_5016446768" evidence="1">
    <location>
        <begin position="18"/>
        <end position="186"/>
    </location>
</feature>
<protein>
    <submittedName>
        <fullName evidence="2">Uncharacterized protein</fullName>
    </submittedName>
</protein>
<evidence type="ECO:0000313" key="2">
    <source>
        <dbReference type="EMBL" id="AWX43946.1"/>
    </source>
</evidence>
<keyword evidence="1" id="KW-0732">Signal</keyword>
<dbReference type="AlphaFoldDB" id="A0A2Z4LQ65"/>
<evidence type="ECO:0000256" key="1">
    <source>
        <dbReference type="SAM" id="SignalP"/>
    </source>
</evidence>
<feature type="signal peptide" evidence="1">
    <location>
        <begin position="1"/>
        <end position="17"/>
    </location>
</feature>